<reference evidence="2" key="1">
    <citation type="submission" date="2021-08" db="EMBL/GenBank/DDBJ databases">
        <title>WGS assembly of Ceratopteris richardii.</title>
        <authorList>
            <person name="Marchant D.B."/>
            <person name="Chen G."/>
            <person name="Jenkins J."/>
            <person name="Shu S."/>
            <person name="Leebens-Mack J."/>
            <person name="Grimwood J."/>
            <person name="Schmutz J."/>
            <person name="Soltis P."/>
            <person name="Soltis D."/>
            <person name="Chen Z.-H."/>
        </authorList>
    </citation>
    <scope>NUCLEOTIDE SEQUENCE</scope>
    <source>
        <strain evidence="2">Whitten #5841</strain>
        <tissue evidence="2">Leaf</tissue>
    </source>
</reference>
<proteinExistence type="predicted"/>
<feature type="transmembrane region" description="Helical" evidence="1">
    <location>
        <begin position="185"/>
        <end position="209"/>
    </location>
</feature>
<organism evidence="2 3">
    <name type="scientific">Ceratopteris richardii</name>
    <name type="common">Triangle waterfern</name>
    <dbReference type="NCBI Taxonomy" id="49495"/>
    <lineage>
        <taxon>Eukaryota</taxon>
        <taxon>Viridiplantae</taxon>
        <taxon>Streptophyta</taxon>
        <taxon>Embryophyta</taxon>
        <taxon>Tracheophyta</taxon>
        <taxon>Polypodiopsida</taxon>
        <taxon>Polypodiidae</taxon>
        <taxon>Polypodiales</taxon>
        <taxon>Pteridineae</taxon>
        <taxon>Pteridaceae</taxon>
        <taxon>Parkerioideae</taxon>
        <taxon>Ceratopteris</taxon>
    </lineage>
</organism>
<feature type="transmembrane region" description="Helical" evidence="1">
    <location>
        <begin position="215"/>
        <end position="235"/>
    </location>
</feature>
<dbReference type="PANTHER" id="PTHR31134:SF1">
    <property type="entry name" value="TRANSMEMBRANE PROTEIN 128"/>
    <property type="match status" value="1"/>
</dbReference>
<protein>
    <submittedName>
        <fullName evidence="2">Uncharacterized protein</fullName>
    </submittedName>
</protein>
<gene>
    <name evidence="2" type="ORF">KP509_30G053100</name>
</gene>
<comment type="caution">
    <text evidence="2">The sequence shown here is derived from an EMBL/GenBank/DDBJ whole genome shotgun (WGS) entry which is preliminary data.</text>
</comment>
<keyword evidence="1" id="KW-0812">Transmembrane</keyword>
<dbReference type="PANTHER" id="PTHR31134">
    <property type="entry name" value="TRANSMEMBRANE PROTEIN 128"/>
    <property type="match status" value="1"/>
</dbReference>
<accession>A0A8T2R4M9</accession>
<dbReference type="OrthoDB" id="58903at2759"/>
<keyword evidence="1" id="KW-1133">Transmembrane helix</keyword>
<keyword evidence="1" id="KW-0472">Membrane</keyword>
<feature type="transmembrane region" description="Helical" evidence="1">
    <location>
        <begin position="112"/>
        <end position="130"/>
    </location>
</feature>
<name>A0A8T2R4M9_CERRI</name>
<evidence type="ECO:0000313" key="2">
    <source>
        <dbReference type="EMBL" id="KAH7290545.1"/>
    </source>
</evidence>
<evidence type="ECO:0000313" key="3">
    <source>
        <dbReference type="Proteomes" id="UP000825935"/>
    </source>
</evidence>
<keyword evidence="3" id="KW-1185">Reference proteome</keyword>
<sequence>MHICENRFCLRMALAMQRIVDRHARCATAATHAHLQHHPSKEFLQVELDIAPLASSRNGQTLGPSPLSVSSLNFLSARPTANLAAVSTSSLSAYASELQGCRSRYGLSRQKAEDALWLASAFFILFYGDFRSNFFSLLASDPRISRVPLFYGMGCLLINCMMMLLVLLAYPLLQRSRWKNYGEYFSAVISSTFILIGIAAFFMLSMALWPVWHVLTFPLLFTLFMAMAVLSSYALPWNSLMDAEKFTSRSADNNLNSMKV</sequence>
<dbReference type="Pfam" id="PF20479">
    <property type="entry name" value="TMEM128"/>
    <property type="match status" value="1"/>
</dbReference>
<dbReference type="AlphaFoldDB" id="A0A8T2R4M9"/>
<dbReference type="Proteomes" id="UP000825935">
    <property type="component" value="Chromosome 30"/>
</dbReference>
<feature type="transmembrane region" description="Helical" evidence="1">
    <location>
        <begin position="150"/>
        <end position="173"/>
    </location>
</feature>
<dbReference type="EMBL" id="CM035435">
    <property type="protein sequence ID" value="KAH7290545.1"/>
    <property type="molecule type" value="Genomic_DNA"/>
</dbReference>
<dbReference type="InterPro" id="IPR033579">
    <property type="entry name" value="TMEM128"/>
</dbReference>
<evidence type="ECO:0000256" key="1">
    <source>
        <dbReference type="SAM" id="Phobius"/>
    </source>
</evidence>